<dbReference type="SUPFAM" id="SSF53623">
    <property type="entry name" value="MurD-like peptide ligases, catalytic domain"/>
    <property type="match status" value="1"/>
</dbReference>
<dbReference type="Pfam" id="PF08245">
    <property type="entry name" value="Mur_ligase_M"/>
    <property type="match status" value="1"/>
</dbReference>
<feature type="non-terminal residue" evidence="3">
    <location>
        <position position="225"/>
    </location>
</feature>
<name>A0A382CCC2_9ZZZZ</name>
<feature type="domain" description="Mur ligase N-terminal catalytic" evidence="1">
    <location>
        <begin position="1"/>
        <end position="86"/>
    </location>
</feature>
<reference evidence="3" key="1">
    <citation type="submission" date="2018-05" db="EMBL/GenBank/DDBJ databases">
        <authorList>
            <person name="Lanie J.A."/>
            <person name="Ng W.-L."/>
            <person name="Kazmierczak K.M."/>
            <person name="Andrzejewski T.M."/>
            <person name="Davidsen T.M."/>
            <person name="Wayne K.J."/>
            <person name="Tettelin H."/>
            <person name="Glass J.I."/>
            <person name="Rusch D."/>
            <person name="Podicherti R."/>
            <person name="Tsui H.-C.T."/>
            <person name="Winkler M.E."/>
        </authorList>
    </citation>
    <scope>NUCLEOTIDE SEQUENCE</scope>
</reference>
<dbReference type="InterPro" id="IPR036565">
    <property type="entry name" value="Mur-like_cat_sf"/>
</dbReference>
<dbReference type="InterPro" id="IPR000713">
    <property type="entry name" value="Mur_ligase_N"/>
</dbReference>
<sequence>MSGLALIMKGMGFKVQGSDISSNKSIERLKKNKIKVIIGHEKKNINRATILVISSAIKKNNPEVLSAKNKQLPIYKRGDMLAHIVSLTKNIVVAGSHGKTTTTSLVASIFSKTKLDPTIINGGVLNSFDNSARLGKSNWCVLESDESDGSFIKVPPTYSIITNIDREHMDYYKSMDKLKELFVDFVEKVPSFGKSFICIDDKNNNEIIKKIKIKNYYTYGVNKNS</sequence>
<feature type="domain" description="Mur ligase central" evidence="2">
    <location>
        <begin position="93"/>
        <end position="224"/>
    </location>
</feature>
<gene>
    <name evidence="3" type="ORF">METZ01_LOCUS175797</name>
</gene>
<dbReference type="PANTHER" id="PTHR43445">
    <property type="entry name" value="UDP-N-ACETYLMURAMATE--L-ALANINE LIGASE-RELATED"/>
    <property type="match status" value="1"/>
</dbReference>
<proteinExistence type="predicted"/>
<dbReference type="SUPFAM" id="SSF51984">
    <property type="entry name" value="MurCD N-terminal domain"/>
    <property type="match status" value="1"/>
</dbReference>
<dbReference type="EMBL" id="UINC01033519">
    <property type="protein sequence ID" value="SVB22943.1"/>
    <property type="molecule type" value="Genomic_DNA"/>
</dbReference>
<evidence type="ECO:0000259" key="2">
    <source>
        <dbReference type="Pfam" id="PF08245"/>
    </source>
</evidence>
<dbReference type="AlphaFoldDB" id="A0A382CCC2"/>
<dbReference type="PANTHER" id="PTHR43445:SF3">
    <property type="entry name" value="UDP-N-ACETYLMURAMATE--L-ALANINE LIGASE"/>
    <property type="match status" value="1"/>
</dbReference>
<dbReference type="Pfam" id="PF01225">
    <property type="entry name" value="Mur_ligase"/>
    <property type="match status" value="1"/>
</dbReference>
<organism evidence="3">
    <name type="scientific">marine metagenome</name>
    <dbReference type="NCBI Taxonomy" id="408172"/>
    <lineage>
        <taxon>unclassified sequences</taxon>
        <taxon>metagenomes</taxon>
        <taxon>ecological metagenomes</taxon>
    </lineage>
</organism>
<accession>A0A382CCC2</accession>
<evidence type="ECO:0000259" key="1">
    <source>
        <dbReference type="Pfam" id="PF01225"/>
    </source>
</evidence>
<evidence type="ECO:0008006" key="4">
    <source>
        <dbReference type="Google" id="ProtNLM"/>
    </source>
</evidence>
<dbReference type="Gene3D" id="3.40.50.720">
    <property type="entry name" value="NAD(P)-binding Rossmann-like Domain"/>
    <property type="match status" value="1"/>
</dbReference>
<dbReference type="GO" id="GO:0016881">
    <property type="term" value="F:acid-amino acid ligase activity"/>
    <property type="evidence" value="ECO:0007669"/>
    <property type="project" value="InterPro"/>
</dbReference>
<dbReference type="InterPro" id="IPR013221">
    <property type="entry name" value="Mur_ligase_cen"/>
</dbReference>
<dbReference type="InterPro" id="IPR050061">
    <property type="entry name" value="MurCDEF_pg_biosynth"/>
</dbReference>
<protein>
    <recommendedName>
        <fullName evidence="4">Mur ligase N-terminal catalytic domain-containing protein</fullName>
    </recommendedName>
</protein>
<evidence type="ECO:0000313" key="3">
    <source>
        <dbReference type="EMBL" id="SVB22943.1"/>
    </source>
</evidence>
<dbReference type="GO" id="GO:0005524">
    <property type="term" value="F:ATP binding"/>
    <property type="evidence" value="ECO:0007669"/>
    <property type="project" value="InterPro"/>
</dbReference>
<dbReference type="Gene3D" id="3.40.1190.10">
    <property type="entry name" value="Mur-like, catalytic domain"/>
    <property type="match status" value="1"/>
</dbReference>